<dbReference type="AlphaFoldDB" id="A0AAV7QBA9"/>
<feature type="region of interest" description="Disordered" evidence="1">
    <location>
        <begin position="126"/>
        <end position="152"/>
    </location>
</feature>
<proteinExistence type="predicted"/>
<gene>
    <name evidence="2" type="ORF">NDU88_004001</name>
</gene>
<feature type="compositionally biased region" description="Basic and acidic residues" evidence="1">
    <location>
        <begin position="7"/>
        <end position="19"/>
    </location>
</feature>
<sequence length="190" mass="20096">MPVSGDAFRRPRRALERAPRRSAARGRATAEFHLEGRQQRGCGARGESEARRGGVGPGTGDPGEDLWGGGGHGGPTTVRPRPLVEAGPAARAAALHRRALGRWAAEPLGLGPLRFGRARPRALNGTRGCNRVVPSVGMGQPNNRDPRTPKRTVLRPFGDVHRVAGPRGHRLGLTWALGGRNEGGPVPRGP</sequence>
<evidence type="ECO:0000313" key="2">
    <source>
        <dbReference type="EMBL" id="KAJ1137603.1"/>
    </source>
</evidence>
<evidence type="ECO:0000256" key="1">
    <source>
        <dbReference type="SAM" id="MobiDB-lite"/>
    </source>
</evidence>
<name>A0AAV7QBA9_PLEWA</name>
<protein>
    <submittedName>
        <fullName evidence="2">Uncharacterized protein</fullName>
    </submittedName>
</protein>
<dbReference type="Proteomes" id="UP001066276">
    <property type="component" value="Chromosome 6"/>
</dbReference>
<accession>A0AAV7QBA9</accession>
<keyword evidence="3" id="KW-1185">Reference proteome</keyword>
<feature type="region of interest" description="Disordered" evidence="1">
    <location>
        <begin position="1"/>
        <end position="81"/>
    </location>
</feature>
<feature type="compositionally biased region" description="Basic and acidic residues" evidence="1">
    <location>
        <begin position="28"/>
        <end position="38"/>
    </location>
</feature>
<feature type="compositionally biased region" description="Gly residues" evidence="1">
    <location>
        <begin position="53"/>
        <end position="74"/>
    </location>
</feature>
<reference evidence="2" key="1">
    <citation type="journal article" date="2022" name="bioRxiv">
        <title>Sequencing and chromosome-scale assembly of the giantPleurodeles waltlgenome.</title>
        <authorList>
            <person name="Brown T."/>
            <person name="Elewa A."/>
            <person name="Iarovenko S."/>
            <person name="Subramanian E."/>
            <person name="Araus A.J."/>
            <person name="Petzold A."/>
            <person name="Susuki M."/>
            <person name="Suzuki K.-i.T."/>
            <person name="Hayashi T."/>
            <person name="Toyoda A."/>
            <person name="Oliveira C."/>
            <person name="Osipova E."/>
            <person name="Leigh N.D."/>
            <person name="Simon A."/>
            <person name="Yun M.H."/>
        </authorList>
    </citation>
    <scope>NUCLEOTIDE SEQUENCE</scope>
    <source>
        <strain evidence="2">20211129_DDA</strain>
        <tissue evidence="2">Liver</tissue>
    </source>
</reference>
<organism evidence="2 3">
    <name type="scientific">Pleurodeles waltl</name>
    <name type="common">Iberian ribbed newt</name>
    <dbReference type="NCBI Taxonomy" id="8319"/>
    <lineage>
        <taxon>Eukaryota</taxon>
        <taxon>Metazoa</taxon>
        <taxon>Chordata</taxon>
        <taxon>Craniata</taxon>
        <taxon>Vertebrata</taxon>
        <taxon>Euteleostomi</taxon>
        <taxon>Amphibia</taxon>
        <taxon>Batrachia</taxon>
        <taxon>Caudata</taxon>
        <taxon>Salamandroidea</taxon>
        <taxon>Salamandridae</taxon>
        <taxon>Pleurodelinae</taxon>
        <taxon>Pleurodeles</taxon>
    </lineage>
</organism>
<evidence type="ECO:0000313" key="3">
    <source>
        <dbReference type="Proteomes" id="UP001066276"/>
    </source>
</evidence>
<comment type="caution">
    <text evidence="2">The sequence shown here is derived from an EMBL/GenBank/DDBJ whole genome shotgun (WGS) entry which is preliminary data.</text>
</comment>
<dbReference type="EMBL" id="JANPWB010000010">
    <property type="protein sequence ID" value="KAJ1137603.1"/>
    <property type="molecule type" value="Genomic_DNA"/>
</dbReference>